<name>A0A0F9R3Q0_9ZZZZ</name>
<reference evidence="1" key="1">
    <citation type="journal article" date="2015" name="Nature">
        <title>Complex archaea that bridge the gap between prokaryotes and eukaryotes.</title>
        <authorList>
            <person name="Spang A."/>
            <person name="Saw J.H."/>
            <person name="Jorgensen S.L."/>
            <person name="Zaremba-Niedzwiedzka K."/>
            <person name="Martijn J."/>
            <person name="Lind A.E."/>
            <person name="van Eijk R."/>
            <person name="Schleper C."/>
            <person name="Guy L."/>
            <person name="Ettema T.J."/>
        </authorList>
    </citation>
    <scope>NUCLEOTIDE SEQUENCE</scope>
</reference>
<organism evidence="1">
    <name type="scientific">marine sediment metagenome</name>
    <dbReference type="NCBI Taxonomy" id="412755"/>
    <lineage>
        <taxon>unclassified sequences</taxon>
        <taxon>metagenomes</taxon>
        <taxon>ecological metagenomes</taxon>
    </lineage>
</organism>
<gene>
    <name evidence="1" type="ORF">LCGC14_1019790</name>
</gene>
<proteinExistence type="predicted"/>
<comment type="caution">
    <text evidence="1">The sequence shown here is derived from an EMBL/GenBank/DDBJ whole genome shotgun (WGS) entry which is preliminary data.</text>
</comment>
<dbReference type="EMBL" id="LAZR01004066">
    <property type="protein sequence ID" value="KKN12108.1"/>
    <property type="molecule type" value="Genomic_DNA"/>
</dbReference>
<evidence type="ECO:0000313" key="1">
    <source>
        <dbReference type="EMBL" id="KKN12108.1"/>
    </source>
</evidence>
<sequence>MAEGPTCRRCDSTNTEPEQFVAGRQRFKCLDCDILFFDEEKEEEIETVKAVPDEKGKPEEKPAETPEEKIYSCKKCDFNTPEKRKLIGHYSSVHSWWHNEKPEEVKAEMGDKPARESLWMDCLMDCLYELYIEARNRGRTDIKFADVDKLVIKKSKSITEYKAKGE</sequence>
<protein>
    <submittedName>
        <fullName evidence="1">Uncharacterized protein</fullName>
    </submittedName>
</protein>
<accession>A0A0F9R3Q0</accession>
<dbReference type="AlphaFoldDB" id="A0A0F9R3Q0"/>